<dbReference type="EMBL" id="AP017369">
    <property type="protein sequence ID" value="BAU94535.1"/>
    <property type="molecule type" value="Genomic_DNA"/>
</dbReference>
<feature type="region of interest" description="Disordered" evidence="1">
    <location>
        <begin position="1"/>
        <end position="30"/>
    </location>
</feature>
<dbReference type="Proteomes" id="UP000218244">
    <property type="component" value="Chromosome"/>
</dbReference>
<evidence type="ECO:0000256" key="1">
    <source>
        <dbReference type="SAM" id="MobiDB-lite"/>
    </source>
</evidence>
<proteinExistence type="predicted"/>
<accession>A0A160PMT5</accession>
<evidence type="ECO:0000313" key="2">
    <source>
        <dbReference type="EMBL" id="BAU94535.1"/>
    </source>
</evidence>
<dbReference type="AlphaFoldDB" id="A0A160PMT5"/>
<reference evidence="2 3" key="1">
    <citation type="submission" date="2016-02" db="EMBL/GenBank/DDBJ databases">
        <title>Corynebacterium glutamicum N24 whole genome sequencing project.</title>
        <authorList>
            <person name="Matsutani M."/>
            <person name="Nangtapong N."/>
            <person name="Yakushi T."/>
            <person name="Matsushita K."/>
        </authorList>
    </citation>
    <scope>NUCLEOTIDE SEQUENCE [LARGE SCALE GENOMIC DNA]</scope>
    <source>
        <strain evidence="2 3">N24</strain>
    </source>
</reference>
<keyword evidence="3" id="KW-1185">Reference proteome</keyword>
<evidence type="ECO:0000313" key="3">
    <source>
        <dbReference type="Proteomes" id="UP000218244"/>
    </source>
</evidence>
<protein>
    <submittedName>
        <fullName evidence="2">Uncharacterized protein</fullName>
    </submittedName>
</protein>
<feature type="compositionally biased region" description="Basic and acidic residues" evidence="1">
    <location>
        <begin position="21"/>
        <end position="30"/>
    </location>
</feature>
<name>A0A160PMT5_9CORY</name>
<gene>
    <name evidence="2" type="ORF">N24_0273</name>
</gene>
<organism evidence="2 3">
    <name type="scientific">Corynebacterium suranareeae</name>
    <dbReference type="NCBI Taxonomy" id="2506452"/>
    <lineage>
        <taxon>Bacteria</taxon>
        <taxon>Bacillati</taxon>
        <taxon>Actinomycetota</taxon>
        <taxon>Actinomycetes</taxon>
        <taxon>Mycobacteriales</taxon>
        <taxon>Corynebacteriaceae</taxon>
        <taxon>Corynebacterium</taxon>
    </lineage>
</organism>
<sequence length="30" mass="3349">MGDKESRNPEILARMFGLPRPKSDSDAKDS</sequence>
<dbReference type="KEGG" id="csur:N24_0273"/>